<evidence type="ECO:0000313" key="2">
    <source>
        <dbReference type="Proteomes" id="UP000283087"/>
    </source>
</evidence>
<sequence length="365" mass="41543">MQIDFHHAVTYVVARLAGFAHAKAEVIAHAAQYVDDATNEGLISFDNQAMYQRIASAHKMIDYKNIQKLANHQVWIPFHFLPGNEGLAAGENPDADFRHKIVCRPNSFVAQEMVRACINDHQKPNALHRLGITMHVFADTWAHQGFSGINDRINLVEDVLDENNDPDPSLLIQVKNYFLDRFDEAQSQFVGGLLPLGHGAALSYPDRPYLKWHYTNGEGLHIERDNPKDFITAADEMCKAMRRFQLGDADAKVAGLSPESRHQLETMMREIVEENGDKRHKVWLNAIANEAFGFPAEKLRYVAKGVGSWKYQAIKDNRAKQLKHQIYSYHPSFLDSDWKHFHDALQAHRFAVIHEILPRYGISAA</sequence>
<organism evidence="1 2">
    <name type="scientific">Amphritea opalescens</name>
    <dbReference type="NCBI Taxonomy" id="2490544"/>
    <lineage>
        <taxon>Bacteria</taxon>
        <taxon>Pseudomonadati</taxon>
        <taxon>Pseudomonadota</taxon>
        <taxon>Gammaproteobacteria</taxon>
        <taxon>Oceanospirillales</taxon>
        <taxon>Oceanospirillaceae</taxon>
        <taxon>Amphritea</taxon>
    </lineage>
</organism>
<dbReference type="OrthoDB" id="569000at2"/>
<dbReference type="Pfam" id="PF20551">
    <property type="entry name" value="DUF6765"/>
    <property type="match status" value="1"/>
</dbReference>
<dbReference type="RefSeq" id="WP_126159043.1">
    <property type="nucleotide sequence ID" value="NZ_RQXW01000011.1"/>
</dbReference>
<comment type="caution">
    <text evidence="1">The sequence shown here is derived from an EMBL/GenBank/DDBJ whole genome shotgun (WGS) entry which is preliminary data.</text>
</comment>
<name>A0A430KP95_9GAMM</name>
<protein>
    <submittedName>
        <fullName evidence="1">Uncharacterized protein</fullName>
    </submittedName>
</protein>
<proteinExistence type="predicted"/>
<dbReference type="Proteomes" id="UP000283087">
    <property type="component" value="Unassembled WGS sequence"/>
</dbReference>
<dbReference type="EMBL" id="RQXW01000011">
    <property type="protein sequence ID" value="RTE65286.1"/>
    <property type="molecule type" value="Genomic_DNA"/>
</dbReference>
<gene>
    <name evidence="1" type="ORF">EH243_12665</name>
</gene>
<dbReference type="InterPro" id="IPR046653">
    <property type="entry name" value="DUF6765"/>
</dbReference>
<dbReference type="AlphaFoldDB" id="A0A430KP95"/>
<accession>A0A430KP95</accession>
<evidence type="ECO:0000313" key="1">
    <source>
        <dbReference type="EMBL" id="RTE65286.1"/>
    </source>
</evidence>
<reference evidence="1 2" key="1">
    <citation type="submission" date="2018-11" db="EMBL/GenBank/DDBJ databases">
        <title>The draft genome sequence of Amphritea opalescens ANRC-JH13T.</title>
        <authorList>
            <person name="Fang Z."/>
            <person name="Zhang Y."/>
            <person name="Han X."/>
        </authorList>
    </citation>
    <scope>NUCLEOTIDE SEQUENCE [LARGE SCALE GENOMIC DNA]</scope>
    <source>
        <strain evidence="1 2">ANRC-JH13</strain>
    </source>
</reference>
<keyword evidence="2" id="KW-1185">Reference proteome</keyword>